<dbReference type="OrthoDB" id="166803at2759"/>
<gene>
    <name evidence="13" type="ORF">BDW02DRAFT_503383</name>
</gene>
<dbReference type="Pfam" id="PF09335">
    <property type="entry name" value="VTT_dom"/>
    <property type="match status" value="1"/>
</dbReference>
<protein>
    <recommendedName>
        <fullName evidence="4">Golgi apparatus membrane protein TVP38</fullName>
    </recommendedName>
    <alternativeName>
        <fullName evidence="5">Golgi apparatus membrane protein tvp38</fullName>
    </alternativeName>
</protein>
<feature type="region of interest" description="Disordered" evidence="10">
    <location>
        <begin position="303"/>
        <end position="334"/>
    </location>
</feature>
<feature type="transmembrane region" description="Helical" evidence="11">
    <location>
        <begin position="236"/>
        <end position="254"/>
    </location>
</feature>
<evidence type="ECO:0000259" key="12">
    <source>
        <dbReference type="Pfam" id="PF09335"/>
    </source>
</evidence>
<feature type="transmembrane region" description="Helical" evidence="11">
    <location>
        <begin position="88"/>
        <end position="107"/>
    </location>
</feature>
<keyword evidence="7 11" id="KW-1133">Transmembrane helix</keyword>
<feature type="transmembrane region" description="Helical" evidence="11">
    <location>
        <begin position="200"/>
        <end position="224"/>
    </location>
</feature>
<dbReference type="Proteomes" id="UP000800040">
    <property type="component" value="Unassembled WGS sequence"/>
</dbReference>
<evidence type="ECO:0000256" key="5">
    <source>
        <dbReference type="ARBA" id="ARBA00020673"/>
    </source>
</evidence>
<keyword evidence="14" id="KW-1185">Reference proteome</keyword>
<evidence type="ECO:0000256" key="3">
    <source>
        <dbReference type="ARBA" id="ARBA00008640"/>
    </source>
</evidence>
<dbReference type="EMBL" id="ML975342">
    <property type="protein sequence ID" value="KAF1832270.1"/>
    <property type="molecule type" value="Genomic_DNA"/>
</dbReference>
<dbReference type="GO" id="GO:0000139">
    <property type="term" value="C:Golgi membrane"/>
    <property type="evidence" value="ECO:0007669"/>
    <property type="project" value="UniProtKB-SubCell"/>
</dbReference>
<dbReference type="PANTHER" id="PTHR47549">
    <property type="entry name" value="GOLGI APPARATUS MEMBRANE PROTEIN TVP38-RELATED"/>
    <property type="match status" value="1"/>
</dbReference>
<evidence type="ECO:0000256" key="7">
    <source>
        <dbReference type="ARBA" id="ARBA00022989"/>
    </source>
</evidence>
<sequence length="334" mass="38595">MWFNKRDNDIEMSGMIEQTQNKKKDVGPPEETEYQKFNWKRFFLTPKYIPWHIFFIVAAVLTVIIAIKNDAVVDALRPWSVKVRDMPAGWLIPVAILIVISFPPLFGHEIIALLCGFVYGLWIGFAIVSAGTFIGEICTWYAFKYLFRRKAIKLERTNLNYGALARLTRDGGFLIVLIIRLSAIPSHFSTAVFSTCDVKFWHFAVATFCSLPKQLVLVYLGVLIVQEGDHNLVKTVMFGIILLITIIMAVWIYWRMRTVKKVLMEEQEARRAQKANPVTSVPSVEAAFERRFEEEEAIEYTRMQPTQFSSPKERRHDDGADEWTMQPTQPARMF</sequence>
<evidence type="ECO:0000313" key="13">
    <source>
        <dbReference type="EMBL" id="KAF1832270.1"/>
    </source>
</evidence>
<reference evidence="13" key="1">
    <citation type="submission" date="2020-01" db="EMBL/GenBank/DDBJ databases">
        <authorList>
            <consortium name="DOE Joint Genome Institute"/>
            <person name="Haridas S."/>
            <person name="Albert R."/>
            <person name="Binder M."/>
            <person name="Bloem J."/>
            <person name="Labutti K."/>
            <person name="Salamov A."/>
            <person name="Andreopoulos B."/>
            <person name="Baker S.E."/>
            <person name="Barry K."/>
            <person name="Bills G."/>
            <person name="Bluhm B.H."/>
            <person name="Cannon C."/>
            <person name="Castanera R."/>
            <person name="Culley D.E."/>
            <person name="Daum C."/>
            <person name="Ezra D."/>
            <person name="Gonzalez J.B."/>
            <person name="Henrissat B."/>
            <person name="Kuo A."/>
            <person name="Liang C."/>
            <person name="Lipzen A."/>
            <person name="Lutzoni F."/>
            <person name="Magnuson J."/>
            <person name="Mondo S."/>
            <person name="Nolan M."/>
            <person name="Ohm R."/>
            <person name="Pangilinan J."/>
            <person name="Park H.-J."/>
            <person name="Ramirez L."/>
            <person name="Alfaro M."/>
            <person name="Sun H."/>
            <person name="Tritt A."/>
            <person name="Yoshinaga Y."/>
            <person name="Zwiers L.-H."/>
            <person name="Turgeon B.G."/>
            <person name="Goodwin S.B."/>
            <person name="Spatafora J.W."/>
            <person name="Crous P.W."/>
            <person name="Grigoriev I.V."/>
        </authorList>
    </citation>
    <scope>NUCLEOTIDE SEQUENCE</scope>
    <source>
        <strain evidence="13">P77</strain>
    </source>
</reference>
<feature type="domain" description="VTT" evidence="12">
    <location>
        <begin position="108"/>
        <end position="222"/>
    </location>
</feature>
<dbReference type="InterPro" id="IPR051076">
    <property type="entry name" value="Golgi_membrane_TVP38/TMEM64"/>
</dbReference>
<comment type="subcellular location">
    <subcellularLocation>
        <location evidence="2">Golgi apparatus membrane</location>
        <topology evidence="2">Multi-pass membrane protein</topology>
    </subcellularLocation>
</comment>
<evidence type="ECO:0000256" key="1">
    <source>
        <dbReference type="ARBA" id="ARBA00002978"/>
    </source>
</evidence>
<keyword evidence="9 11" id="KW-0472">Membrane</keyword>
<proteinExistence type="inferred from homology"/>
<dbReference type="InterPro" id="IPR032816">
    <property type="entry name" value="VTT_dom"/>
</dbReference>
<evidence type="ECO:0000256" key="9">
    <source>
        <dbReference type="ARBA" id="ARBA00023136"/>
    </source>
</evidence>
<evidence type="ECO:0000256" key="8">
    <source>
        <dbReference type="ARBA" id="ARBA00023034"/>
    </source>
</evidence>
<comment type="function">
    <text evidence="1">Golgi membrane protein involved in vesicular trafficking and spindle migration.</text>
</comment>
<evidence type="ECO:0000256" key="4">
    <source>
        <dbReference type="ARBA" id="ARBA00013533"/>
    </source>
</evidence>
<dbReference type="PANTHER" id="PTHR47549:SF2">
    <property type="entry name" value="GOLGI APPARATUS MEMBRANE PROTEIN TVP38"/>
    <property type="match status" value="1"/>
</dbReference>
<evidence type="ECO:0000313" key="14">
    <source>
        <dbReference type="Proteomes" id="UP000800040"/>
    </source>
</evidence>
<evidence type="ECO:0000256" key="10">
    <source>
        <dbReference type="SAM" id="MobiDB-lite"/>
    </source>
</evidence>
<evidence type="ECO:0000256" key="2">
    <source>
        <dbReference type="ARBA" id="ARBA00004653"/>
    </source>
</evidence>
<comment type="similarity">
    <text evidence="3">Belongs to the TVP38/TMEM64 family.</text>
</comment>
<evidence type="ECO:0000256" key="6">
    <source>
        <dbReference type="ARBA" id="ARBA00022692"/>
    </source>
</evidence>
<keyword evidence="6 11" id="KW-0812">Transmembrane</keyword>
<organism evidence="13 14">
    <name type="scientific">Decorospora gaudefroyi</name>
    <dbReference type="NCBI Taxonomy" id="184978"/>
    <lineage>
        <taxon>Eukaryota</taxon>
        <taxon>Fungi</taxon>
        <taxon>Dikarya</taxon>
        <taxon>Ascomycota</taxon>
        <taxon>Pezizomycotina</taxon>
        <taxon>Dothideomycetes</taxon>
        <taxon>Pleosporomycetidae</taxon>
        <taxon>Pleosporales</taxon>
        <taxon>Pleosporineae</taxon>
        <taxon>Pleosporaceae</taxon>
        <taxon>Decorospora</taxon>
    </lineage>
</organism>
<feature type="transmembrane region" description="Helical" evidence="11">
    <location>
        <begin position="173"/>
        <end position="194"/>
    </location>
</feature>
<keyword evidence="8" id="KW-0333">Golgi apparatus</keyword>
<feature type="transmembrane region" description="Helical" evidence="11">
    <location>
        <begin position="119"/>
        <end position="143"/>
    </location>
</feature>
<evidence type="ECO:0000256" key="11">
    <source>
        <dbReference type="SAM" id="Phobius"/>
    </source>
</evidence>
<feature type="transmembrane region" description="Helical" evidence="11">
    <location>
        <begin position="48"/>
        <end position="67"/>
    </location>
</feature>
<accession>A0A6A5K7J0</accession>
<name>A0A6A5K7J0_9PLEO</name>
<feature type="compositionally biased region" description="Polar residues" evidence="10">
    <location>
        <begin position="325"/>
        <end position="334"/>
    </location>
</feature>
<dbReference type="AlphaFoldDB" id="A0A6A5K7J0"/>